<dbReference type="InterPro" id="IPR019455">
    <property type="entry name" value="Acetolactate_synth_ssu_C"/>
</dbReference>
<accession>A0ABT0DWC0</accession>
<comment type="caution">
    <text evidence="10">The sequence shown here is derived from an EMBL/GenBank/DDBJ whole genome shotgun (WGS) entry which is preliminary data.</text>
</comment>
<dbReference type="InterPro" id="IPR045865">
    <property type="entry name" value="ACT-like_dom_sf"/>
</dbReference>
<keyword evidence="8 10" id="KW-0808">Transferase</keyword>
<evidence type="ECO:0000313" key="11">
    <source>
        <dbReference type="Proteomes" id="UP001203512"/>
    </source>
</evidence>
<dbReference type="Gene3D" id="3.30.70.1150">
    <property type="entry name" value="ACT-like. Chain A, domain 2"/>
    <property type="match status" value="1"/>
</dbReference>
<dbReference type="InterPro" id="IPR054480">
    <property type="entry name" value="AHAS_small-like_ACT"/>
</dbReference>
<feature type="domain" description="ACT" evidence="9">
    <location>
        <begin position="12"/>
        <end position="87"/>
    </location>
</feature>
<evidence type="ECO:0000256" key="2">
    <source>
        <dbReference type="ARBA" id="ARBA00005025"/>
    </source>
</evidence>
<comment type="catalytic activity">
    <reaction evidence="7 8">
        <text>2 pyruvate + H(+) = (2S)-2-acetolactate + CO2</text>
        <dbReference type="Rhea" id="RHEA:25249"/>
        <dbReference type="ChEBI" id="CHEBI:15361"/>
        <dbReference type="ChEBI" id="CHEBI:15378"/>
        <dbReference type="ChEBI" id="CHEBI:16526"/>
        <dbReference type="ChEBI" id="CHEBI:58476"/>
        <dbReference type="EC" id="2.2.1.6"/>
    </reaction>
</comment>
<dbReference type="EMBL" id="JALKHS010000006">
    <property type="protein sequence ID" value="MCK0531416.1"/>
    <property type="molecule type" value="Genomic_DNA"/>
</dbReference>
<dbReference type="InterPro" id="IPR027271">
    <property type="entry name" value="Acetolactate_synth/TF_NikR_C"/>
</dbReference>
<dbReference type="Pfam" id="PF22629">
    <property type="entry name" value="ACT_AHAS_ss"/>
    <property type="match status" value="1"/>
</dbReference>
<evidence type="ECO:0000256" key="3">
    <source>
        <dbReference type="ARBA" id="ARBA00006341"/>
    </source>
</evidence>
<dbReference type="InterPro" id="IPR004789">
    <property type="entry name" value="Acetalactate_synth_ssu"/>
</dbReference>
<evidence type="ECO:0000256" key="7">
    <source>
        <dbReference type="ARBA" id="ARBA00048670"/>
    </source>
</evidence>
<dbReference type="PROSITE" id="PS51671">
    <property type="entry name" value="ACT"/>
    <property type="match status" value="1"/>
</dbReference>
<dbReference type="Pfam" id="PF10369">
    <property type="entry name" value="ALS_ss_C"/>
    <property type="match status" value="1"/>
</dbReference>
<evidence type="ECO:0000256" key="8">
    <source>
        <dbReference type="RuleBase" id="RU368092"/>
    </source>
</evidence>
<comment type="pathway">
    <text evidence="2 8">Amino-acid biosynthesis; L-valine biosynthesis; L-valine from pyruvate: step 1/4.</text>
</comment>
<dbReference type="Proteomes" id="UP001203512">
    <property type="component" value="Unassembled WGS sequence"/>
</dbReference>
<dbReference type="PANTHER" id="PTHR30239:SF0">
    <property type="entry name" value="ACETOLACTATE SYNTHASE SMALL SUBUNIT 1, CHLOROPLASTIC"/>
    <property type="match status" value="1"/>
</dbReference>
<evidence type="ECO:0000259" key="9">
    <source>
        <dbReference type="PROSITE" id="PS51671"/>
    </source>
</evidence>
<dbReference type="SUPFAM" id="SSF55021">
    <property type="entry name" value="ACT-like"/>
    <property type="match status" value="2"/>
</dbReference>
<dbReference type="EC" id="2.2.1.6" evidence="8"/>
<gene>
    <name evidence="10" type="primary">ilvN</name>
    <name evidence="10" type="ORF">MU848_07450</name>
</gene>
<dbReference type="PANTHER" id="PTHR30239">
    <property type="entry name" value="ACETOLACTATE SYNTHASE SMALL SUBUNIT"/>
    <property type="match status" value="1"/>
</dbReference>
<evidence type="ECO:0000256" key="5">
    <source>
        <dbReference type="ARBA" id="ARBA00022605"/>
    </source>
</evidence>
<organism evidence="10 11">
    <name type="scientific">Sphingobium agri</name>
    <dbReference type="NCBI Taxonomy" id="2933566"/>
    <lineage>
        <taxon>Bacteria</taxon>
        <taxon>Pseudomonadati</taxon>
        <taxon>Pseudomonadota</taxon>
        <taxon>Alphaproteobacteria</taxon>
        <taxon>Sphingomonadales</taxon>
        <taxon>Sphingomonadaceae</taxon>
        <taxon>Sphingobium</taxon>
    </lineage>
</organism>
<keyword evidence="6 8" id="KW-0100">Branched-chain amino acid biosynthesis</keyword>
<dbReference type="InterPro" id="IPR039557">
    <property type="entry name" value="AHAS_ACT"/>
</dbReference>
<comment type="subunit">
    <text evidence="4 8">Dimer of large and small chains.</text>
</comment>
<comment type="function">
    <text evidence="8">Catalyzes the conversion of 2 pyruvate molecules into acetolactate in the first common step of the biosynthetic pathway of the branched-amino acids such as leucine, isoleucine, and valine.</text>
</comment>
<comment type="pathway">
    <text evidence="1 8">Amino-acid biosynthesis; L-isoleucine biosynthesis; L-isoleucine from 2-oxobutanoate: step 1/4.</text>
</comment>
<dbReference type="Gene3D" id="3.30.70.260">
    <property type="match status" value="1"/>
</dbReference>
<evidence type="ECO:0000256" key="1">
    <source>
        <dbReference type="ARBA" id="ARBA00004974"/>
    </source>
</evidence>
<dbReference type="InterPro" id="IPR002912">
    <property type="entry name" value="ACT_dom"/>
</dbReference>
<dbReference type="NCBIfam" id="NF008864">
    <property type="entry name" value="PRK11895.1"/>
    <property type="match status" value="1"/>
</dbReference>
<dbReference type="CDD" id="cd04878">
    <property type="entry name" value="ACT_AHAS"/>
    <property type="match status" value="1"/>
</dbReference>
<keyword evidence="11" id="KW-1185">Reference proteome</keyword>
<dbReference type="NCBIfam" id="TIGR00119">
    <property type="entry name" value="acolac_sm"/>
    <property type="match status" value="1"/>
</dbReference>
<evidence type="ECO:0000256" key="6">
    <source>
        <dbReference type="ARBA" id="ARBA00023304"/>
    </source>
</evidence>
<reference evidence="10 11" key="1">
    <citation type="submission" date="2022-04" db="EMBL/GenBank/DDBJ databases">
        <authorList>
            <person name="Huq M.A."/>
        </authorList>
    </citation>
    <scope>NUCLEOTIDE SEQUENCE [LARGE SCALE GENOMIC DNA]</scope>
    <source>
        <strain evidence="10 11">MAH-33</strain>
    </source>
</reference>
<sequence>MHIQEEYSERHVLSLTVTNEAGILARIAGLFTARGYNIDSLTVADITPDHAISRITIVTNGPPKVIDQIIAQLDRLVPVHKVTDLTANGPFVERELALVKVSGTGEDRIEALRLADVFRAKVVDTTIESFIFEITGTTDKIDNFVGLMRQIGLVEVGRTGVVGLIRGKEPN</sequence>
<keyword evidence="5 8" id="KW-0028">Amino-acid biosynthesis</keyword>
<evidence type="ECO:0000313" key="10">
    <source>
        <dbReference type="EMBL" id="MCK0531416.1"/>
    </source>
</evidence>
<dbReference type="RefSeq" id="WP_066523989.1">
    <property type="nucleotide sequence ID" value="NZ_JALKHS010000006.1"/>
</dbReference>
<comment type="similarity">
    <text evidence="3 8">Belongs to the acetolactate synthase small subunit family.</text>
</comment>
<evidence type="ECO:0000256" key="4">
    <source>
        <dbReference type="ARBA" id="ARBA00011744"/>
    </source>
</evidence>
<proteinExistence type="inferred from homology"/>
<protein>
    <recommendedName>
        <fullName evidence="8">Acetolactate synthase small subunit</fullName>
        <shortName evidence="8">AHAS</shortName>
        <shortName evidence="8">ALS</shortName>
        <ecNumber evidence="8">2.2.1.6</ecNumber>
    </recommendedName>
    <alternativeName>
        <fullName evidence="8">Acetohydroxy-acid synthase small subunit</fullName>
    </alternativeName>
</protein>
<dbReference type="GO" id="GO:0003984">
    <property type="term" value="F:acetolactate synthase activity"/>
    <property type="evidence" value="ECO:0007669"/>
    <property type="project" value="UniProtKB-EC"/>
</dbReference>
<name>A0ABT0DWC0_9SPHN</name>